<dbReference type="OrthoDB" id="1097811at2"/>
<evidence type="ECO:0000259" key="1">
    <source>
        <dbReference type="Pfam" id="PF12728"/>
    </source>
</evidence>
<keyword evidence="5" id="KW-1185">Reference proteome</keyword>
<dbReference type="EMBL" id="FRAT01000003">
    <property type="protein sequence ID" value="SHK51054.1"/>
    <property type="molecule type" value="Genomic_DNA"/>
</dbReference>
<evidence type="ECO:0000313" key="3">
    <source>
        <dbReference type="EMBL" id="SHK51054.1"/>
    </source>
</evidence>
<dbReference type="STRING" id="1055723.SAMN05216293_1192"/>
<dbReference type="Pfam" id="PF12728">
    <property type="entry name" value="HTH_17"/>
    <property type="match status" value="1"/>
</dbReference>
<dbReference type="SUPFAM" id="SSF46955">
    <property type="entry name" value="Putative DNA-binding domain"/>
    <property type="match status" value="1"/>
</dbReference>
<reference evidence="3 4" key="1">
    <citation type="submission" date="2016-11" db="EMBL/GenBank/DDBJ databases">
        <authorList>
            <person name="Varghese N."/>
            <person name="Submissions S."/>
        </authorList>
    </citation>
    <scope>NUCLEOTIDE SEQUENCE [LARGE SCALE GENOMIC DNA]</scope>
    <source>
        <strain evidence="3 4">CGMCC 1.12174</strain>
        <strain evidence="2 5">DSM 26351</strain>
    </source>
</reference>
<dbReference type="EMBL" id="FOKU01000003">
    <property type="protein sequence ID" value="SFB84904.1"/>
    <property type="molecule type" value="Genomic_DNA"/>
</dbReference>
<sequence>MKRIFIMDDGGLKEYVPVESLKNNLAPKLKDEENENQTENEMLTIADLVKKFKVTRPTIYSWMEKGLLKKIPIGGRVLFHPNDINELINRLRGISS</sequence>
<dbReference type="Proteomes" id="UP000198940">
    <property type="component" value="Unassembled WGS sequence"/>
</dbReference>
<gene>
    <name evidence="2" type="ORF">SAMN04487891_10332</name>
    <name evidence="3" type="ORF">SAMN05216293_1192</name>
</gene>
<dbReference type="Gene3D" id="1.10.1660.10">
    <property type="match status" value="1"/>
</dbReference>
<comment type="caution">
    <text evidence="3">The sequence shown here is derived from an EMBL/GenBank/DDBJ whole genome shotgun (WGS) entry which is preliminary data.</text>
</comment>
<dbReference type="InterPro" id="IPR041657">
    <property type="entry name" value="HTH_17"/>
</dbReference>
<organism evidence="3 4">
    <name type="scientific">Flagellimonas taeanensis</name>
    <dbReference type="NCBI Taxonomy" id="1005926"/>
    <lineage>
        <taxon>Bacteria</taxon>
        <taxon>Pseudomonadati</taxon>
        <taxon>Bacteroidota</taxon>
        <taxon>Flavobacteriia</taxon>
        <taxon>Flavobacteriales</taxon>
        <taxon>Flavobacteriaceae</taxon>
        <taxon>Flagellimonas</taxon>
    </lineage>
</organism>
<evidence type="ECO:0000313" key="4">
    <source>
        <dbReference type="Proteomes" id="UP000184031"/>
    </source>
</evidence>
<dbReference type="Proteomes" id="UP000184031">
    <property type="component" value="Unassembled WGS sequence"/>
</dbReference>
<feature type="domain" description="Helix-turn-helix" evidence="1">
    <location>
        <begin position="42"/>
        <end position="90"/>
    </location>
</feature>
<accession>A0A1M6T261</accession>
<dbReference type="AlphaFoldDB" id="A0A1M6T261"/>
<name>A0A1M6T261_9FLAO</name>
<evidence type="ECO:0000313" key="2">
    <source>
        <dbReference type="EMBL" id="SFB84904.1"/>
    </source>
</evidence>
<dbReference type="InterPro" id="IPR009061">
    <property type="entry name" value="DNA-bd_dom_put_sf"/>
</dbReference>
<evidence type="ECO:0000313" key="5">
    <source>
        <dbReference type="Proteomes" id="UP000198940"/>
    </source>
</evidence>
<dbReference type="RefSeq" id="WP_072877973.1">
    <property type="nucleotide sequence ID" value="NZ_FOKU01000003.1"/>
</dbReference>
<proteinExistence type="predicted"/>
<protein>
    <submittedName>
        <fullName evidence="3">Transcriptional regulator, AlpA family</fullName>
    </submittedName>
</protein>